<organism evidence="2">
    <name type="scientific">Lygus hesperus</name>
    <name type="common">Western plant bug</name>
    <dbReference type="NCBI Taxonomy" id="30085"/>
    <lineage>
        <taxon>Eukaryota</taxon>
        <taxon>Metazoa</taxon>
        <taxon>Ecdysozoa</taxon>
        <taxon>Arthropoda</taxon>
        <taxon>Hexapoda</taxon>
        <taxon>Insecta</taxon>
        <taxon>Pterygota</taxon>
        <taxon>Neoptera</taxon>
        <taxon>Paraneoptera</taxon>
        <taxon>Hemiptera</taxon>
        <taxon>Heteroptera</taxon>
        <taxon>Panheteroptera</taxon>
        <taxon>Cimicomorpha</taxon>
        <taxon>Miridae</taxon>
        <taxon>Mirini</taxon>
        <taxon>Lygus</taxon>
    </lineage>
</organism>
<gene>
    <name evidence="2" type="ORF">CM83_22136</name>
</gene>
<feature type="non-terminal residue" evidence="2">
    <location>
        <position position="1"/>
    </location>
</feature>
<feature type="transmembrane region" description="Helical" evidence="1">
    <location>
        <begin position="6"/>
        <end position="24"/>
    </location>
</feature>
<dbReference type="AlphaFoldDB" id="A0A0A9YHX7"/>
<accession>A0A0A9YHX7</accession>
<protein>
    <recommendedName>
        <fullName evidence="3">Single domain-containing protein</fullName>
    </recommendedName>
</protein>
<reference evidence="2" key="1">
    <citation type="journal article" date="2014" name="PLoS ONE">
        <title>Transcriptome-Based Identification of ABC Transporters in the Western Tarnished Plant Bug Lygus hesperus.</title>
        <authorList>
            <person name="Hull J.J."/>
            <person name="Chaney K."/>
            <person name="Geib S.M."/>
            <person name="Fabrick J.A."/>
            <person name="Brent C.S."/>
            <person name="Walsh D."/>
            <person name="Lavine L.C."/>
        </authorList>
    </citation>
    <scope>NUCLEOTIDE SEQUENCE</scope>
</reference>
<keyword evidence="1" id="KW-1133">Transmembrane helix</keyword>
<sequence>VSAGKILFIMKILLVLLAIVSVAYTQYKKSYTKDGHGETYCNYGELKIEVNEEYERPGKCDYMSCIPDQRTGKPALLRYECGPKAGTEVIRLLKGYEHLMRPDVPFNPDLPYPKCCPRKFEFEFVDPVSKETVRRPRFVPR</sequence>
<keyword evidence="1" id="KW-0472">Membrane</keyword>
<reference evidence="2" key="2">
    <citation type="submission" date="2014-07" db="EMBL/GenBank/DDBJ databases">
        <authorList>
            <person name="Hull J."/>
        </authorList>
    </citation>
    <scope>NUCLEOTIDE SEQUENCE</scope>
</reference>
<evidence type="ECO:0008006" key="3">
    <source>
        <dbReference type="Google" id="ProtNLM"/>
    </source>
</evidence>
<proteinExistence type="predicted"/>
<evidence type="ECO:0000313" key="2">
    <source>
        <dbReference type="EMBL" id="JAG30708.1"/>
    </source>
</evidence>
<evidence type="ECO:0000256" key="1">
    <source>
        <dbReference type="SAM" id="Phobius"/>
    </source>
</evidence>
<keyword evidence="1" id="KW-0812">Transmembrane</keyword>
<name>A0A0A9YHX7_LYGHE</name>
<dbReference type="EMBL" id="GBHO01012896">
    <property type="protein sequence ID" value="JAG30708.1"/>
    <property type="molecule type" value="Transcribed_RNA"/>
</dbReference>